<dbReference type="EMBL" id="VTPC01089860">
    <property type="protein sequence ID" value="KAF2885596.1"/>
    <property type="molecule type" value="Genomic_DNA"/>
</dbReference>
<dbReference type="OrthoDB" id="6766025at2759"/>
<dbReference type="AlphaFoldDB" id="A0A8K0CI72"/>
<proteinExistence type="predicted"/>
<evidence type="ECO:0000313" key="3">
    <source>
        <dbReference type="Proteomes" id="UP000801492"/>
    </source>
</evidence>
<dbReference type="Pfam" id="PF13843">
    <property type="entry name" value="DDE_Tnp_1_7"/>
    <property type="match status" value="1"/>
</dbReference>
<protein>
    <recommendedName>
        <fullName evidence="1">PiggyBac transposable element-derived protein domain-containing protein</fullName>
    </recommendedName>
</protein>
<name>A0A8K0CI72_IGNLU</name>
<dbReference type="PANTHER" id="PTHR47272">
    <property type="entry name" value="DDE_TNP_1_7 DOMAIN-CONTAINING PROTEIN"/>
    <property type="match status" value="1"/>
</dbReference>
<organism evidence="2 3">
    <name type="scientific">Ignelater luminosus</name>
    <name type="common">Cucubano</name>
    <name type="synonym">Pyrophorus luminosus</name>
    <dbReference type="NCBI Taxonomy" id="2038154"/>
    <lineage>
        <taxon>Eukaryota</taxon>
        <taxon>Metazoa</taxon>
        <taxon>Ecdysozoa</taxon>
        <taxon>Arthropoda</taxon>
        <taxon>Hexapoda</taxon>
        <taxon>Insecta</taxon>
        <taxon>Pterygota</taxon>
        <taxon>Neoptera</taxon>
        <taxon>Endopterygota</taxon>
        <taxon>Coleoptera</taxon>
        <taxon>Polyphaga</taxon>
        <taxon>Elateriformia</taxon>
        <taxon>Elateroidea</taxon>
        <taxon>Elateridae</taxon>
        <taxon>Agrypninae</taxon>
        <taxon>Pyrophorini</taxon>
        <taxon>Ignelater</taxon>
    </lineage>
</organism>
<keyword evidence="3" id="KW-1185">Reference proteome</keyword>
<reference evidence="2" key="1">
    <citation type="submission" date="2019-08" db="EMBL/GenBank/DDBJ databases">
        <title>The genome of the North American firefly Photinus pyralis.</title>
        <authorList>
            <consortium name="Photinus pyralis genome working group"/>
            <person name="Fallon T.R."/>
            <person name="Sander Lower S.E."/>
            <person name="Weng J.-K."/>
        </authorList>
    </citation>
    <scope>NUCLEOTIDE SEQUENCE</scope>
    <source>
        <strain evidence="2">TRF0915ILg1</strain>
        <tissue evidence="2">Whole body</tissue>
    </source>
</reference>
<dbReference type="Proteomes" id="UP000801492">
    <property type="component" value="Unassembled WGS sequence"/>
</dbReference>
<dbReference type="InterPro" id="IPR029526">
    <property type="entry name" value="PGBD"/>
</dbReference>
<gene>
    <name evidence="2" type="ORF">ILUMI_20580</name>
</gene>
<comment type="caution">
    <text evidence="2">The sequence shown here is derived from an EMBL/GenBank/DDBJ whole genome shotgun (WGS) entry which is preliminary data.</text>
</comment>
<sequence>MDENREFQINYLRQSAKIDNSFYFPLKPDMAMVSILDIELRRITFPEQNIFSATTQLVLHPTESLPGHCDHNLDNFFNSIELLKQLLDNRIFAAGTIRTNHLANCIFKTEQELKEIDREASECKVTKNKEIVAERWFYNKVVNMASNFVAIEPVDKVRKWDKEQRSHISTKRPAIIWLYKRSMGGVDKCDFLVALYRRFIRSKK</sequence>
<accession>A0A8K0CI72</accession>
<evidence type="ECO:0000313" key="2">
    <source>
        <dbReference type="EMBL" id="KAF2885596.1"/>
    </source>
</evidence>
<evidence type="ECO:0000259" key="1">
    <source>
        <dbReference type="Pfam" id="PF13843"/>
    </source>
</evidence>
<feature type="domain" description="PiggyBac transposable element-derived protein" evidence="1">
    <location>
        <begin position="54"/>
        <end position="201"/>
    </location>
</feature>